<dbReference type="PANTHER" id="PTHR45756:SF1">
    <property type="entry name" value="PROTEIN KINASE DOMAIN CONTAINING PROTEIN"/>
    <property type="match status" value="1"/>
</dbReference>
<keyword evidence="3" id="KW-1185">Reference proteome</keyword>
<accession>A0A0A1U1S4</accession>
<proteinExistence type="predicted"/>
<dbReference type="InterPro" id="IPR009030">
    <property type="entry name" value="Growth_fac_rcpt_cys_sf"/>
</dbReference>
<dbReference type="PROSITE" id="PS00652">
    <property type="entry name" value="TNFR_NGFR_1"/>
    <property type="match status" value="1"/>
</dbReference>
<name>A0A0A1U1S4_ENTIV</name>
<organism evidence="2 3">
    <name type="scientific">Entamoeba invadens IP1</name>
    <dbReference type="NCBI Taxonomy" id="370355"/>
    <lineage>
        <taxon>Eukaryota</taxon>
        <taxon>Amoebozoa</taxon>
        <taxon>Evosea</taxon>
        <taxon>Archamoebae</taxon>
        <taxon>Mastigamoebida</taxon>
        <taxon>Entamoebidae</taxon>
        <taxon>Entamoeba</taxon>
    </lineage>
</organism>
<dbReference type="OrthoDB" id="303891at2759"/>
<dbReference type="InterPro" id="IPR006212">
    <property type="entry name" value="Furin_repeat"/>
</dbReference>
<dbReference type="InterPro" id="IPR001368">
    <property type="entry name" value="TNFR/NGFR_Cys_rich_reg"/>
</dbReference>
<dbReference type="SUPFAM" id="SSF57184">
    <property type="entry name" value="Growth factor receptor domain"/>
    <property type="match status" value="7"/>
</dbReference>
<dbReference type="SMART" id="SM00261">
    <property type="entry name" value="FU"/>
    <property type="match status" value="10"/>
</dbReference>
<dbReference type="KEGG" id="eiv:EIN_039450"/>
<protein>
    <recommendedName>
        <fullName evidence="1">TNFR-Cys domain-containing protein</fullName>
    </recommendedName>
</protein>
<dbReference type="InterPro" id="IPR053215">
    <property type="entry name" value="TKL_Ser/Thr_kinase"/>
</dbReference>
<evidence type="ECO:0000313" key="3">
    <source>
        <dbReference type="Proteomes" id="UP000014680"/>
    </source>
</evidence>
<evidence type="ECO:0000313" key="2">
    <source>
        <dbReference type="EMBL" id="ELP85471.1"/>
    </source>
</evidence>
<dbReference type="PANTHER" id="PTHR45756">
    <property type="entry name" value="PALMITOYLTRANSFERASE"/>
    <property type="match status" value="1"/>
</dbReference>
<gene>
    <name evidence="2" type="ORF">EIN_039450</name>
</gene>
<sequence length="1082" mass="114981">SASFTTSYASCTPPYKLVSYSCYYNGCTVPNCETCNSSSVCTTCKSGYTLKNSTYCESNIIIQNCLTYGISSCITCEPNYYLLNNNACIQCDTTCGNSCSDSTGYCSSCSIGLVYTNPQSQQCEVCSNYDSKCAECLTPNKQCRVCTTGYYPSNANLSCIPCDSTCASTGCNTQTGACNTCVSNQYTIISETNVSCQTCSSFDPNCVDCSTITRKCTVCKKGMYPSTTSPFTCVGCDSTCLNGCNTQTGYCETCSSQYTPAITQPSKFCSFCNSIDLNCNTCSSTDRKCLSCASPYFVGINGTSCGNCDSSCSSCDANGYCTSCASNYVMYDTQSTKCKSCADFDSNCETCPGGNEKKCTTCKTTNMYPSPDTGKCISCSTTCGGSCDQTDGHCTSCESGLVFTSPPSTVCEVCKNFDSHCATCAYNGVSSCLICSMGYYPLSGTCVACSATCQQNECNAANGQCTKCIDNYVVTSPISPNCEICSVYDQNCVTCATDFTRKCVSCKPYYYIKTSGNYKCQSCSSTCGGACNGNNGICTTCSSGMVPTDPFSTTCISCQAFDVNCESCVTGKRKCTKYSTPNMYPDDTSHTCVSCSTTCGGQCNTISGKCTGCQTNYVFSDPRGLTCQTCNDFDSHCTTCSSDFNRKYVVCNSGYYIVNGKCRQCDYSCGGKCDTTSGNCTGCDTNKVFSTTNSSVCIACADFDANCRVCASSGERKCNTCTNKTHTDDTGVCVPCDTQCTTGCNGQTGVCVNCNSNEVIDESDGTTKCEACSSFDSNCILCASDQSRAYEECNTNYYPDTSTDFKCKSCDSTCGGSCNTRYGFCTGCLSNYVFISSTSKTCQSCRTFDSLCATSNGMCMLCIDNHVVISLISTNCIMCSAWNKDCVTCATDFTQSCMECTNGKFASNGKCIDCDSTCGGKCDGVSGECTGCASTYVPSNTNPFVCISCQAFDVNCKSCVTGERKCTKCSTPNMYPNDTSHICVSCSTTCGGSCDATNGICTACQDNYVCNRLNHVKCVMCNTGYYPNEIGVCVQCNTINTNCTTCSQTVKKCLACKDPQYVASNVLCTNCEVGTYKKTDTT</sequence>
<dbReference type="OMA" id="SCYLRTH"/>
<dbReference type="InterPro" id="IPR000742">
    <property type="entry name" value="EGF"/>
</dbReference>
<dbReference type="SMART" id="SM00181">
    <property type="entry name" value="EGF"/>
    <property type="match status" value="14"/>
</dbReference>
<dbReference type="Gene3D" id="2.10.220.10">
    <property type="entry name" value="Hormone Receptor, Insulin-like Growth Factor Receptor 1, Chain A, domain 2"/>
    <property type="match status" value="1"/>
</dbReference>
<evidence type="ECO:0000259" key="1">
    <source>
        <dbReference type="PROSITE" id="PS00652"/>
    </source>
</evidence>
<dbReference type="RefSeq" id="XP_004184817.1">
    <property type="nucleotide sequence ID" value="XM_004184769.1"/>
</dbReference>
<dbReference type="GeneID" id="14884466"/>
<dbReference type="AlphaFoldDB" id="A0A0A1U1S4"/>
<feature type="non-terminal residue" evidence="2">
    <location>
        <position position="1"/>
    </location>
</feature>
<dbReference type="Proteomes" id="UP000014680">
    <property type="component" value="Unassembled WGS sequence"/>
</dbReference>
<reference evidence="2 3" key="1">
    <citation type="submission" date="2012-10" db="EMBL/GenBank/DDBJ databases">
        <authorList>
            <person name="Zafar N."/>
            <person name="Inman J."/>
            <person name="Hall N."/>
            <person name="Lorenzi H."/>
            <person name="Caler E."/>
        </authorList>
    </citation>
    <scope>NUCLEOTIDE SEQUENCE [LARGE SCALE GENOMIC DNA]</scope>
    <source>
        <strain evidence="2 3">IP1</strain>
    </source>
</reference>
<dbReference type="EMBL" id="KB207071">
    <property type="protein sequence ID" value="ELP85471.1"/>
    <property type="molecule type" value="Genomic_DNA"/>
</dbReference>
<dbReference type="VEuPathDB" id="AmoebaDB:EIN_039450"/>
<feature type="domain" description="TNFR-Cys" evidence="1">
    <location>
        <begin position="969"/>
        <end position="1010"/>
    </location>
</feature>